<dbReference type="InterPro" id="IPR006015">
    <property type="entry name" value="Universal_stress_UspA"/>
</dbReference>
<dbReference type="Gene3D" id="3.40.50.620">
    <property type="entry name" value="HUPs"/>
    <property type="match status" value="2"/>
</dbReference>
<evidence type="ECO:0000256" key="1">
    <source>
        <dbReference type="ARBA" id="ARBA00008791"/>
    </source>
</evidence>
<accession>A0ABW2VWQ3</accession>
<feature type="domain" description="UspA" evidence="2">
    <location>
        <begin position="58"/>
        <end position="123"/>
    </location>
</feature>
<dbReference type="RefSeq" id="WP_381250705.1">
    <property type="nucleotide sequence ID" value="NZ_JBHTBI010000005.1"/>
</dbReference>
<feature type="domain" description="UspA" evidence="2">
    <location>
        <begin position="134"/>
        <end position="273"/>
    </location>
</feature>
<dbReference type="EMBL" id="JBHTEC010000008">
    <property type="protein sequence ID" value="MFD0288871.1"/>
    <property type="molecule type" value="Genomic_DNA"/>
</dbReference>
<comment type="caution">
    <text evidence="3">The sequence shown here is derived from an EMBL/GenBank/DDBJ whole genome shotgun (WGS) entry which is preliminary data.</text>
</comment>
<evidence type="ECO:0000259" key="2">
    <source>
        <dbReference type="Pfam" id="PF00582"/>
    </source>
</evidence>
<dbReference type="Proteomes" id="UP001596957">
    <property type="component" value="Unassembled WGS sequence"/>
</dbReference>
<evidence type="ECO:0000313" key="3">
    <source>
        <dbReference type="EMBL" id="MFD0288871.1"/>
    </source>
</evidence>
<evidence type="ECO:0000313" key="4">
    <source>
        <dbReference type="Proteomes" id="UP001596957"/>
    </source>
</evidence>
<dbReference type="PRINTS" id="PR01438">
    <property type="entry name" value="UNVRSLSTRESS"/>
</dbReference>
<dbReference type="Pfam" id="PF00582">
    <property type="entry name" value="Usp"/>
    <property type="match status" value="3"/>
</dbReference>
<protein>
    <submittedName>
        <fullName evidence="3">Universal stress protein</fullName>
    </submittedName>
</protein>
<dbReference type="PANTHER" id="PTHR46268">
    <property type="entry name" value="STRESS RESPONSE PROTEIN NHAX"/>
    <property type="match status" value="1"/>
</dbReference>
<dbReference type="SUPFAM" id="SSF52402">
    <property type="entry name" value="Adenine nucleotide alpha hydrolases-like"/>
    <property type="match status" value="2"/>
</dbReference>
<proteinExistence type="inferred from homology"/>
<dbReference type="InterPro" id="IPR014729">
    <property type="entry name" value="Rossmann-like_a/b/a_fold"/>
</dbReference>
<dbReference type="InterPro" id="IPR006016">
    <property type="entry name" value="UspA"/>
</dbReference>
<feature type="domain" description="UspA" evidence="2">
    <location>
        <begin position="4"/>
        <end position="54"/>
    </location>
</feature>
<comment type="similarity">
    <text evidence="1">Belongs to the universal stress protein A family.</text>
</comment>
<name>A0ABW2VWQ3_9ACTN</name>
<dbReference type="PANTHER" id="PTHR46268:SF6">
    <property type="entry name" value="UNIVERSAL STRESS PROTEIN UP12"/>
    <property type="match status" value="1"/>
</dbReference>
<keyword evidence="4" id="KW-1185">Reference proteome</keyword>
<sequence length="277" mass="28946">MTTRHVTVGVDGSLIAVQALDRAAEEAVLRGAVLEIVYAVPDLDEAGPVLASAASRVRDRHPGLPVTTSAFEGGPVQALAQHGRGAELTVVGTRGLGGIGGLLFGSVSLRLAAHTRGPLLVVRGNHQSAGRGEVLLGLESDADADAAAFAFAEAERREARLRVLHAWSHRHQVPELPALVPSGQVENDARRQAWTELAVPRFAVAAGPRQQYHQFGKTRTIHTGLAHALLESTRGAAVVVVSAHGCPQRCGRRLGPVASALLHHSHCPVVVVPAGTA</sequence>
<organism evidence="3 4">
    <name type="scientific">Streptomyces lutosisoli</name>
    <dbReference type="NCBI Taxonomy" id="2665721"/>
    <lineage>
        <taxon>Bacteria</taxon>
        <taxon>Bacillati</taxon>
        <taxon>Actinomycetota</taxon>
        <taxon>Actinomycetes</taxon>
        <taxon>Kitasatosporales</taxon>
        <taxon>Streptomycetaceae</taxon>
        <taxon>Streptomyces</taxon>
    </lineage>
</organism>
<reference evidence="4" key="1">
    <citation type="journal article" date="2019" name="Int. J. Syst. Evol. Microbiol.">
        <title>The Global Catalogue of Microorganisms (GCM) 10K type strain sequencing project: providing services to taxonomists for standard genome sequencing and annotation.</title>
        <authorList>
            <consortium name="The Broad Institute Genomics Platform"/>
            <consortium name="The Broad Institute Genome Sequencing Center for Infectious Disease"/>
            <person name="Wu L."/>
            <person name="Ma J."/>
        </authorList>
    </citation>
    <scope>NUCLEOTIDE SEQUENCE [LARGE SCALE GENOMIC DNA]</scope>
    <source>
        <strain evidence="4">CGMCC 4.7198</strain>
    </source>
</reference>
<gene>
    <name evidence="3" type="ORF">ACFQZP_46210</name>
</gene>